<comment type="caution">
    <text evidence="2">The sequence shown here is derived from an EMBL/GenBank/DDBJ whole genome shotgun (WGS) entry which is preliminary data.</text>
</comment>
<sequence length="220" mass="25083">MRTTISMTVFWPLLSLVTGSPVPQTDEGGLWNVNIDTSDREAIATKKIHQEFHKKADQFPRILSRDKNVTQPLNVSTQYEVTCGKPRLDKKTFNDANRYFKTWCDSNEGQASPFDHYYIDFGNVRIALCNWGLWNPCNGDELENAWDKINEKCPEEGEGSDTTVATGMWYEPAWRKGYWRGNCTTKDLCDGDVNFLGCRNEGEGVLITGLRKRKTGLSIR</sequence>
<keyword evidence="3" id="KW-1185">Reference proteome</keyword>
<keyword evidence="1" id="KW-0732">Signal</keyword>
<feature type="chain" id="PRO_5047442693" evidence="1">
    <location>
        <begin position="20"/>
        <end position="220"/>
    </location>
</feature>
<protein>
    <submittedName>
        <fullName evidence="2">Uncharacterized protein</fullName>
    </submittedName>
</protein>
<gene>
    <name evidence="2" type="ORF">PG993_012641</name>
</gene>
<proteinExistence type="predicted"/>
<reference evidence="2 3" key="1">
    <citation type="submission" date="2023-01" db="EMBL/GenBank/DDBJ databases">
        <title>Analysis of 21 Apiospora genomes using comparative genomics revels a genus with tremendous synthesis potential of carbohydrate active enzymes and secondary metabolites.</title>
        <authorList>
            <person name="Sorensen T."/>
        </authorList>
    </citation>
    <scope>NUCLEOTIDE SEQUENCE [LARGE SCALE GENOMIC DNA]</scope>
    <source>
        <strain evidence="2 3">CBS 33761</strain>
    </source>
</reference>
<accession>A0ABR1S4F1</accession>
<evidence type="ECO:0000313" key="3">
    <source>
        <dbReference type="Proteomes" id="UP001444661"/>
    </source>
</evidence>
<dbReference type="EMBL" id="JAQQWK010000011">
    <property type="protein sequence ID" value="KAK8024575.1"/>
    <property type="molecule type" value="Genomic_DNA"/>
</dbReference>
<evidence type="ECO:0000313" key="2">
    <source>
        <dbReference type="EMBL" id="KAK8024575.1"/>
    </source>
</evidence>
<name>A0ABR1S4F1_9PEZI</name>
<feature type="signal peptide" evidence="1">
    <location>
        <begin position="1"/>
        <end position="19"/>
    </location>
</feature>
<organism evidence="2 3">
    <name type="scientific">Apiospora rasikravindrae</name>
    <dbReference type="NCBI Taxonomy" id="990691"/>
    <lineage>
        <taxon>Eukaryota</taxon>
        <taxon>Fungi</taxon>
        <taxon>Dikarya</taxon>
        <taxon>Ascomycota</taxon>
        <taxon>Pezizomycotina</taxon>
        <taxon>Sordariomycetes</taxon>
        <taxon>Xylariomycetidae</taxon>
        <taxon>Amphisphaeriales</taxon>
        <taxon>Apiosporaceae</taxon>
        <taxon>Apiospora</taxon>
    </lineage>
</organism>
<evidence type="ECO:0000256" key="1">
    <source>
        <dbReference type="SAM" id="SignalP"/>
    </source>
</evidence>
<dbReference type="Proteomes" id="UP001444661">
    <property type="component" value="Unassembled WGS sequence"/>
</dbReference>